<dbReference type="AlphaFoldDB" id="A0A0F9ML10"/>
<name>A0A0F9ML10_9ZZZZ</name>
<comment type="caution">
    <text evidence="1">The sequence shown here is derived from an EMBL/GenBank/DDBJ whole genome shotgun (WGS) entry which is preliminary data.</text>
</comment>
<reference evidence="1" key="1">
    <citation type="journal article" date="2015" name="Nature">
        <title>Complex archaea that bridge the gap between prokaryotes and eukaryotes.</title>
        <authorList>
            <person name="Spang A."/>
            <person name="Saw J.H."/>
            <person name="Jorgensen S.L."/>
            <person name="Zaremba-Niedzwiedzka K."/>
            <person name="Martijn J."/>
            <person name="Lind A.E."/>
            <person name="van Eijk R."/>
            <person name="Schleper C."/>
            <person name="Guy L."/>
            <person name="Ettema T.J."/>
        </authorList>
    </citation>
    <scope>NUCLEOTIDE SEQUENCE</scope>
</reference>
<dbReference type="EMBL" id="LAZR01004697">
    <property type="protein sequence ID" value="KKN06389.1"/>
    <property type="molecule type" value="Genomic_DNA"/>
</dbReference>
<accession>A0A0F9ML10</accession>
<sequence length="96" mass="10787">MTESFMEIEKEEIEKEEQINYGKKKVRIGADIPRELKTRLNEAIIPGMLSAIIRELLEGYLALNKIEGAGITMKAVLKKDLGVHINGPLYQEGDTT</sequence>
<gene>
    <name evidence="1" type="ORF">LCGC14_1077760</name>
</gene>
<proteinExistence type="predicted"/>
<organism evidence="1">
    <name type="scientific">marine sediment metagenome</name>
    <dbReference type="NCBI Taxonomy" id="412755"/>
    <lineage>
        <taxon>unclassified sequences</taxon>
        <taxon>metagenomes</taxon>
        <taxon>ecological metagenomes</taxon>
    </lineage>
</organism>
<protein>
    <submittedName>
        <fullName evidence="1">Uncharacterized protein</fullName>
    </submittedName>
</protein>
<evidence type="ECO:0000313" key="1">
    <source>
        <dbReference type="EMBL" id="KKN06389.1"/>
    </source>
</evidence>